<dbReference type="EMBL" id="NEDP02005589">
    <property type="protein sequence ID" value="OWF37471.1"/>
    <property type="molecule type" value="Genomic_DNA"/>
</dbReference>
<dbReference type="InterPro" id="IPR028592">
    <property type="entry name" value="QTRTD1"/>
</dbReference>
<dbReference type="Gene3D" id="3.20.20.105">
    <property type="entry name" value="Queuine tRNA-ribosyltransferase-like"/>
    <property type="match status" value="1"/>
</dbReference>
<reference evidence="7 8" key="1">
    <citation type="journal article" date="2017" name="Nat. Ecol. Evol.">
        <title>Scallop genome provides insights into evolution of bilaterian karyotype and development.</title>
        <authorList>
            <person name="Wang S."/>
            <person name="Zhang J."/>
            <person name="Jiao W."/>
            <person name="Li J."/>
            <person name="Xun X."/>
            <person name="Sun Y."/>
            <person name="Guo X."/>
            <person name="Huan P."/>
            <person name="Dong B."/>
            <person name="Zhang L."/>
            <person name="Hu X."/>
            <person name="Sun X."/>
            <person name="Wang J."/>
            <person name="Zhao C."/>
            <person name="Wang Y."/>
            <person name="Wang D."/>
            <person name="Huang X."/>
            <person name="Wang R."/>
            <person name="Lv J."/>
            <person name="Li Y."/>
            <person name="Zhang Z."/>
            <person name="Liu B."/>
            <person name="Lu W."/>
            <person name="Hui Y."/>
            <person name="Liang J."/>
            <person name="Zhou Z."/>
            <person name="Hou R."/>
            <person name="Li X."/>
            <person name="Liu Y."/>
            <person name="Li H."/>
            <person name="Ning X."/>
            <person name="Lin Y."/>
            <person name="Zhao L."/>
            <person name="Xing Q."/>
            <person name="Dou J."/>
            <person name="Li Y."/>
            <person name="Mao J."/>
            <person name="Guo H."/>
            <person name="Dou H."/>
            <person name="Li T."/>
            <person name="Mu C."/>
            <person name="Jiang W."/>
            <person name="Fu Q."/>
            <person name="Fu X."/>
            <person name="Miao Y."/>
            <person name="Liu J."/>
            <person name="Yu Q."/>
            <person name="Li R."/>
            <person name="Liao H."/>
            <person name="Li X."/>
            <person name="Kong Y."/>
            <person name="Jiang Z."/>
            <person name="Chourrout D."/>
            <person name="Li R."/>
            <person name="Bao Z."/>
        </authorList>
    </citation>
    <scope>NUCLEOTIDE SEQUENCE [LARGE SCALE GENOMIC DNA]</scope>
    <source>
        <strain evidence="7 8">PY_sf001</strain>
    </source>
</reference>
<dbReference type="PANTHER" id="PTHR46064">
    <property type="entry name" value="QUEUINE TRNA-RIBOSYLTRANSFERASE ACCESSORY SUBUNIT 2"/>
    <property type="match status" value="1"/>
</dbReference>
<feature type="binding site" evidence="5">
    <location>
        <position position="364"/>
    </location>
    <ligand>
        <name>Zn(2+)</name>
        <dbReference type="ChEBI" id="CHEBI:29105"/>
    </ligand>
</feature>
<dbReference type="Pfam" id="PF01702">
    <property type="entry name" value="TGT"/>
    <property type="match status" value="1"/>
</dbReference>
<organism evidence="7 8">
    <name type="scientific">Mizuhopecten yessoensis</name>
    <name type="common">Japanese scallop</name>
    <name type="synonym">Patinopecten yessoensis</name>
    <dbReference type="NCBI Taxonomy" id="6573"/>
    <lineage>
        <taxon>Eukaryota</taxon>
        <taxon>Metazoa</taxon>
        <taxon>Spiralia</taxon>
        <taxon>Lophotrochozoa</taxon>
        <taxon>Mollusca</taxon>
        <taxon>Bivalvia</taxon>
        <taxon>Autobranchia</taxon>
        <taxon>Pteriomorphia</taxon>
        <taxon>Pectinida</taxon>
        <taxon>Pectinoidea</taxon>
        <taxon>Pectinidae</taxon>
        <taxon>Mizuhopecten</taxon>
    </lineage>
</organism>
<dbReference type="PANTHER" id="PTHR46064:SF1">
    <property type="entry name" value="QUEUINE TRNA-RIBOSYLTRANSFERASE ACCESSORY SUBUNIT 2"/>
    <property type="match status" value="1"/>
</dbReference>
<keyword evidence="2 5" id="KW-0819">tRNA processing</keyword>
<dbReference type="AlphaFoldDB" id="A0A210PLW6"/>
<name>A0A210PLW6_MIZYE</name>
<dbReference type="GO" id="GO:0006400">
    <property type="term" value="P:tRNA modification"/>
    <property type="evidence" value="ECO:0007669"/>
    <property type="project" value="InterPro"/>
</dbReference>
<keyword evidence="8" id="KW-1185">Reference proteome</keyword>
<keyword evidence="7" id="KW-0808">Transferase</keyword>
<dbReference type="GO" id="GO:0008479">
    <property type="term" value="F:tRNA-guanosine(34) queuine transglycosylase activity"/>
    <property type="evidence" value="ECO:0007669"/>
    <property type="project" value="UniProtKB-UniRule"/>
</dbReference>
<dbReference type="InterPro" id="IPR050852">
    <property type="entry name" value="Queuine_tRNA-ribosyltrfase"/>
</dbReference>
<gene>
    <name evidence="7" type="ORF">KP79_PYT04689</name>
</gene>
<sequence length="426" mass="48418">MKFVVNSVKSGGCRLGVMSDFGLHGKKIVETPMCMLYTRRGSAPHLTADMLKKIQWLPPMAQMSVTNMIEHHEAIEAYKQGIGKFANMKDYIVYTALHDPATEVMSGQNDTATVGVWSKSGKVRLDVEMFVKVQEAFKPDMYQALSDGDTDLKAGKKRTNKSVTRTLTYLDDILERLPKSQVLKDAAIFGVIEGGNSEFERCRSARETASRDVAGFVIEGFHNQGPQTELFKISDIRDIFKTTLECLPEEKPRLMHGAFPPDQVLEALELGLDVFDSSYPYHVTERGGALVFDFVHIADPEDMDGNKAVQKGWEIDLNDKKYFEDFGPLIEDCSCYTCKNFSRAYINHLRNTSELLGSVLLMIHNFQHYFNYFEAIRRALAEDKYEQLKTHITKQKKYIRLLTLTFILSQTVYVAVQTESGLRQWP</sequence>
<keyword evidence="3 5" id="KW-0479">Metal-binding</keyword>
<dbReference type="NCBIfam" id="TIGR00449">
    <property type="entry name" value="tgt_general"/>
    <property type="match status" value="1"/>
</dbReference>
<comment type="subcellular location">
    <subcellularLocation>
        <location evidence="5">Cytoplasm</location>
    </subcellularLocation>
</comment>
<comment type="subunit">
    <text evidence="5">Heterodimer of a catalytic subunit and an accessory subunit.</text>
</comment>
<feature type="domain" description="tRNA-guanine(15) transglycosylase-like" evidence="6">
    <location>
        <begin position="15"/>
        <end position="396"/>
    </location>
</feature>
<keyword evidence="4 5" id="KW-0862">Zinc</keyword>
<comment type="similarity">
    <text evidence="5">Belongs to the queuine tRNA-ribosyltransferase family. QTRT2 subfamily.</text>
</comment>
<evidence type="ECO:0000256" key="3">
    <source>
        <dbReference type="ARBA" id="ARBA00022723"/>
    </source>
</evidence>
<dbReference type="InterPro" id="IPR036511">
    <property type="entry name" value="TGT-like_sf"/>
</dbReference>
<keyword evidence="1 5" id="KW-0963">Cytoplasm</keyword>
<comment type="cofactor">
    <cofactor evidence="5">
        <name>Zn(2+)</name>
        <dbReference type="ChEBI" id="CHEBI:29105"/>
    </cofactor>
    <text evidence="5">Binds 1 zinc ion per subunit.</text>
</comment>
<dbReference type="OrthoDB" id="27601at2759"/>
<dbReference type="InterPro" id="IPR002616">
    <property type="entry name" value="tRNA_ribo_trans-like"/>
</dbReference>
<dbReference type="Proteomes" id="UP000242188">
    <property type="component" value="Unassembled WGS sequence"/>
</dbReference>
<dbReference type="SUPFAM" id="SSF51713">
    <property type="entry name" value="tRNA-guanine transglycosylase"/>
    <property type="match status" value="1"/>
</dbReference>
<accession>A0A210PLW6</accession>
<dbReference type="HAMAP" id="MF_03043">
    <property type="entry name" value="QTRT2"/>
    <property type="match status" value="1"/>
</dbReference>
<evidence type="ECO:0000259" key="6">
    <source>
        <dbReference type="Pfam" id="PF01702"/>
    </source>
</evidence>
<protein>
    <recommendedName>
        <fullName evidence="5">Queuine tRNA-ribosyltransferase accessory subunit 2</fullName>
    </recommendedName>
    <alternativeName>
        <fullName evidence="5">Queuine tRNA-ribosyltransferase domain-containing protein 1</fullName>
    </alternativeName>
</protein>
<evidence type="ECO:0000313" key="7">
    <source>
        <dbReference type="EMBL" id="OWF37471.1"/>
    </source>
</evidence>
<dbReference type="GO" id="GO:0005737">
    <property type="term" value="C:cytoplasm"/>
    <property type="evidence" value="ECO:0007669"/>
    <property type="project" value="UniProtKB-SubCell"/>
</dbReference>
<evidence type="ECO:0000256" key="5">
    <source>
        <dbReference type="HAMAP-Rule" id="MF_03043"/>
    </source>
</evidence>
<dbReference type="STRING" id="6573.A0A210PLW6"/>
<evidence type="ECO:0000256" key="2">
    <source>
        <dbReference type="ARBA" id="ARBA00022694"/>
    </source>
</evidence>
<feature type="binding site" evidence="5">
    <location>
        <position position="338"/>
    </location>
    <ligand>
        <name>Zn(2+)</name>
        <dbReference type="ChEBI" id="CHEBI:29105"/>
    </ligand>
</feature>
<comment type="function">
    <text evidence="5">Non-catalytic subunit of the queuine tRNA-ribosyltransferase (TGT) that catalyzes the base-exchange of a guanine (G) residue with queuine (Q) at position 34 (anticodon wobble position) in tRNAs with GU(N) anticodons (tRNA-Asp, -Asn, -His and -Tyr), resulting in the hypermodified nucleoside queuosine (7-(((4,5-cis-dihydroxy-2-cyclopenten-1-yl)amino)methyl)-7-deazaguanosine).</text>
</comment>
<feature type="binding site" evidence="5">
    <location>
        <position position="333"/>
    </location>
    <ligand>
        <name>Zn(2+)</name>
        <dbReference type="ChEBI" id="CHEBI:29105"/>
    </ligand>
</feature>
<evidence type="ECO:0000256" key="4">
    <source>
        <dbReference type="ARBA" id="ARBA00022833"/>
    </source>
</evidence>
<dbReference type="GO" id="GO:0046872">
    <property type="term" value="F:metal ion binding"/>
    <property type="evidence" value="ECO:0007669"/>
    <property type="project" value="UniProtKB-KW"/>
</dbReference>
<proteinExistence type="inferred from homology"/>
<feature type="binding site" evidence="5">
    <location>
        <position position="335"/>
    </location>
    <ligand>
        <name>Zn(2+)</name>
        <dbReference type="ChEBI" id="CHEBI:29105"/>
    </ligand>
</feature>
<evidence type="ECO:0000313" key="8">
    <source>
        <dbReference type="Proteomes" id="UP000242188"/>
    </source>
</evidence>
<evidence type="ECO:0000256" key="1">
    <source>
        <dbReference type="ARBA" id="ARBA00022490"/>
    </source>
</evidence>
<comment type="caution">
    <text evidence="7">The sequence shown here is derived from an EMBL/GenBank/DDBJ whole genome shotgun (WGS) entry which is preliminary data.</text>
</comment>